<dbReference type="PANTHER" id="PTHR34480">
    <property type="entry name" value="OS01G0967800 PROTEIN-RELATED"/>
    <property type="match status" value="1"/>
</dbReference>
<feature type="region of interest" description="Disordered" evidence="1">
    <location>
        <begin position="416"/>
        <end position="443"/>
    </location>
</feature>
<protein>
    <submittedName>
        <fullName evidence="2">Uncharacterized protein</fullName>
    </submittedName>
</protein>
<dbReference type="Proteomes" id="UP000324705">
    <property type="component" value="Chromosome 3A"/>
</dbReference>
<dbReference type="EMBL" id="LT934115">
    <property type="protein sequence ID" value="VAH57822.1"/>
    <property type="molecule type" value="Genomic_DNA"/>
</dbReference>
<proteinExistence type="predicted"/>
<organism evidence="2 3">
    <name type="scientific">Triticum turgidum subsp. durum</name>
    <name type="common">Durum wheat</name>
    <name type="synonym">Triticum durum</name>
    <dbReference type="NCBI Taxonomy" id="4567"/>
    <lineage>
        <taxon>Eukaryota</taxon>
        <taxon>Viridiplantae</taxon>
        <taxon>Streptophyta</taxon>
        <taxon>Embryophyta</taxon>
        <taxon>Tracheophyta</taxon>
        <taxon>Spermatophyta</taxon>
        <taxon>Magnoliopsida</taxon>
        <taxon>Liliopsida</taxon>
        <taxon>Poales</taxon>
        <taxon>Poaceae</taxon>
        <taxon>BOP clade</taxon>
        <taxon>Pooideae</taxon>
        <taxon>Triticodae</taxon>
        <taxon>Triticeae</taxon>
        <taxon>Triticinae</taxon>
        <taxon>Triticum</taxon>
    </lineage>
</organism>
<sequence length="443" mass="51912">MDDTILAQEESDERTGAGVILSKEDQARYAKLLRPNIPPPIDPYSNVAWEDYDQVEERLARVRIACYKIVKPEAAHELKEPEEYTEDELCQESYFRHLDDDESFEWFFHRDDSQKPELNDYQRIVLRNFLPDSCERQYCYHDDYRSRYHTYEIDSVYVKYYGEISKKIKWIADYLHLDRSTEALLHFAEVHPALNTGQLCQSPWRNMYTIAWRQALRIATHFPHMTVHLAAFAYNEYIIELNTYASLKDIDLLYFEIWRLVAKEDRRYLDAVKEVYEMDKFAIHKRVLHAELNALPVFVTIKQMIYSIVKEGGIDLKAKEDEARAVFSKLAFRKHKTMNMAQYAEKKMEIADRLGLDKKVLVFLLGVTFINVQTLALALPSRYFPNPLPYSFTGLLSHFTHAPLLIHLIGDRVPLSTPHSPPSSPTTHLRLIPQPPHDDPNTL</sequence>
<dbReference type="OMA" id="AHELKEP"/>
<dbReference type="Gramene" id="TRITD3Av1G034060.1">
    <property type="protein sequence ID" value="TRITD3Av1G034060.1"/>
    <property type="gene ID" value="TRITD3Av1G034060"/>
</dbReference>
<evidence type="ECO:0000313" key="3">
    <source>
        <dbReference type="Proteomes" id="UP000324705"/>
    </source>
</evidence>
<accession>A0A9R0VIK6</accession>
<dbReference type="PANTHER" id="PTHR34480:SF12">
    <property type="entry name" value="OS01G0961600 PROTEIN"/>
    <property type="match status" value="1"/>
</dbReference>
<gene>
    <name evidence="2" type="ORF">TRITD_3Av1G034060</name>
</gene>
<reference evidence="2 3" key="1">
    <citation type="submission" date="2017-09" db="EMBL/GenBank/DDBJ databases">
        <authorList>
            <consortium name="International Durum Wheat Genome Sequencing Consortium (IDWGSC)"/>
            <person name="Milanesi L."/>
        </authorList>
    </citation>
    <scope>NUCLEOTIDE SEQUENCE [LARGE SCALE GENOMIC DNA]</scope>
    <source>
        <strain evidence="3">cv. Svevo</strain>
    </source>
</reference>
<evidence type="ECO:0000313" key="2">
    <source>
        <dbReference type="EMBL" id="VAH57822.1"/>
    </source>
</evidence>
<keyword evidence="3" id="KW-1185">Reference proteome</keyword>
<dbReference type="AlphaFoldDB" id="A0A9R0VIK6"/>
<name>A0A9R0VIK6_TRITD</name>
<evidence type="ECO:0000256" key="1">
    <source>
        <dbReference type="SAM" id="MobiDB-lite"/>
    </source>
</evidence>